<dbReference type="EMBL" id="CM011684">
    <property type="protein sequence ID" value="TMS13334.1"/>
    <property type="molecule type" value="Genomic_DNA"/>
</dbReference>
<reference evidence="1" key="1">
    <citation type="submission" date="2018-11" db="EMBL/GenBank/DDBJ databases">
        <title>The sequence and de novo assembly of Larimichthys crocea genome using PacBio and Hi-C technologies.</title>
        <authorList>
            <person name="Xu P."/>
            <person name="Chen B."/>
            <person name="Zhou Z."/>
            <person name="Ke Q."/>
            <person name="Wu Y."/>
            <person name="Bai H."/>
            <person name="Pu F."/>
        </authorList>
    </citation>
    <scope>NUCLEOTIDE SEQUENCE</scope>
    <source>
        <tissue evidence="1">Muscle</tissue>
    </source>
</reference>
<protein>
    <submittedName>
        <fullName evidence="1">Uncharacterized protein</fullName>
    </submittedName>
</protein>
<sequence>MMFRDQVGVLASWFKGWNECEQTVALLSLLKRVSRTQARFLQLCLEHSLAECTELQVLEAEANNPGVISQWQGESKERVISLVLTHLPLLKPGNVEAKGEYMRLLPRILAHTIEHGHHLEESRQLLSYALIHPATSLDDRATLALWLNHLEERATARGDSLERPPPSGQHHHHHQSTPPSTLTSSVSSSSTNTSSSGNIYSLHHHQRYGSDDRLNGWQSSRDSGLGGGWHQQQQGCENGHLLLYPSSSVPATINTVGIGGGGNTILTSGGGSQQHSPLKRSVSLTPPMSGPSNQPLGHGWLSQEDLRTARGPAPDHAPLSPQSSIASSGSGGSEHLEEAGLGGGSGLHRSSFHEEGSGMRGCEEELKVFLVVQCLMTFCGDSGGIKQTLTRPVLGSDYRQRNLPQAFSWRLWQLVDPVRAVCRGGGAETRTADPADLTLTEAIAVCKRRSSTNISCRHPAEQETLLTILIEDEISFPFDFRGKKTSFQLPEKTR</sequence>
<dbReference type="Proteomes" id="UP000793456">
    <property type="component" value="Chromosome XI"/>
</dbReference>
<comment type="caution">
    <text evidence="1">The sequence shown here is derived from an EMBL/GenBank/DDBJ whole genome shotgun (WGS) entry which is preliminary data.</text>
</comment>
<keyword evidence="2" id="KW-1185">Reference proteome</keyword>
<name>A0ACD3R1R5_LARCR</name>
<gene>
    <name evidence="1" type="ORF">E3U43_018409</name>
</gene>
<proteinExistence type="predicted"/>
<evidence type="ECO:0000313" key="1">
    <source>
        <dbReference type="EMBL" id="TMS13334.1"/>
    </source>
</evidence>
<organism evidence="1 2">
    <name type="scientific">Larimichthys crocea</name>
    <name type="common">Large yellow croaker</name>
    <name type="synonym">Pseudosciaena crocea</name>
    <dbReference type="NCBI Taxonomy" id="215358"/>
    <lineage>
        <taxon>Eukaryota</taxon>
        <taxon>Metazoa</taxon>
        <taxon>Chordata</taxon>
        <taxon>Craniata</taxon>
        <taxon>Vertebrata</taxon>
        <taxon>Euteleostomi</taxon>
        <taxon>Actinopterygii</taxon>
        <taxon>Neopterygii</taxon>
        <taxon>Teleostei</taxon>
        <taxon>Neoteleostei</taxon>
        <taxon>Acanthomorphata</taxon>
        <taxon>Eupercaria</taxon>
        <taxon>Sciaenidae</taxon>
        <taxon>Larimichthys</taxon>
    </lineage>
</organism>
<accession>A0ACD3R1R5</accession>
<evidence type="ECO:0000313" key="2">
    <source>
        <dbReference type="Proteomes" id="UP000793456"/>
    </source>
</evidence>